<evidence type="ECO:0000313" key="1">
    <source>
        <dbReference type="EMBL" id="TXF87634.1"/>
    </source>
</evidence>
<evidence type="ECO:0000313" key="2">
    <source>
        <dbReference type="Proteomes" id="UP000321907"/>
    </source>
</evidence>
<dbReference type="AlphaFoldDB" id="A0A5C7FMM2"/>
<accession>A0A5C7FMM2</accession>
<sequence>MRIFLSLCFLSLLFVSCEDESGAVSKKATIQGRWELVEARKNNIVTGVVQGLYFEFWPNDSLATNLMGNDSPGTYLKTGDEIVTEGVKLPLTFSIQGMTDSTLDLRSKFRGFQFDFQMERAVPEGQDVES</sequence>
<name>A0A5C7FMM2_9BACT</name>
<proteinExistence type="predicted"/>
<keyword evidence="2" id="KW-1185">Reference proteome</keyword>
<organism evidence="1 2">
    <name type="scientific">Neolewinella aurantiaca</name>
    <dbReference type="NCBI Taxonomy" id="2602767"/>
    <lineage>
        <taxon>Bacteria</taxon>
        <taxon>Pseudomonadati</taxon>
        <taxon>Bacteroidota</taxon>
        <taxon>Saprospiria</taxon>
        <taxon>Saprospirales</taxon>
        <taxon>Lewinellaceae</taxon>
        <taxon>Neolewinella</taxon>
    </lineage>
</organism>
<dbReference type="EMBL" id="VOXD01000034">
    <property type="protein sequence ID" value="TXF87634.1"/>
    <property type="molecule type" value="Genomic_DNA"/>
</dbReference>
<dbReference type="RefSeq" id="WP_147932199.1">
    <property type="nucleotide sequence ID" value="NZ_VOXD01000034.1"/>
</dbReference>
<dbReference type="OrthoDB" id="1494861at2"/>
<dbReference type="Proteomes" id="UP000321907">
    <property type="component" value="Unassembled WGS sequence"/>
</dbReference>
<reference evidence="1 2" key="1">
    <citation type="submission" date="2019-08" db="EMBL/GenBank/DDBJ databases">
        <title>Lewinella sp. strain SSH13 Genome sequencing and assembly.</title>
        <authorList>
            <person name="Kim I."/>
        </authorList>
    </citation>
    <scope>NUCLEOTIDE SEQUENCE [LARGE SCALE GENOMIC DNA]</scope>
    <source>
        <strain evidence="1 2">SSH13</strain>
    </source>
</reference>
<protein>
    <recommendedName>
        <fullName evidence="3">Lipocalin-like domain-containing protein</fullName>
    </recommendedName>
</protein>
<dbReference type="PROSITE" id="PS51257">
    <property type="entry name" value="PROKAR_LIPOPROTEIN"/>
    <property type="match status" value="1"/>
</dbReference>
<gene>
    <name evidence="1" type="ORF">FUA23_18205</name>
</gene>
<evidence type="ECO:0008006" key="3">
    <source>
        <dbReference type="Google" id="ProtNLM"/>
    </source>
</evidence>
<comment type="caution">
    <text evidence="1">The sequence shown here is derived from an EMBL/GenBank/DDBJ whole genome shotgun (WGS) entry which is preliminary data.</text>
</comment>